<accession>A0A480HVM8</accession>
<sequence length="191" mass="21314">MLKPAEKSGVISKHLLQHFLRCSPSHIGQGNIKLNQADRLLPQTISRPNMFPSISQMCLVKESFPCVQKNTEKSQADENNGKTDNGRVARTTQILPKSFGELSPSLIQTHTWVRATIPEQRVSLKLPAPSSCKTTRPSQRTWGQKQATYQSVFMVQMKNWEPLVLGPAFAMDRTPGPTCLSLKFSSGKRLP</sequence>
<dbReference type="EMBL" id="DQIR01073287">
    <property type="protein sequence ID" value="HDA28763.1"/>
    <property type="molecule type" value="Transcribed_RNA"/>
</dbReference>
<evidence type="ECO:0000313" key="1">
    <source>
        <dbReference type="EMBL" id="HDA28763.1"/>
    </source>
</evidence>
<protein>
    <submittedName>
        <fullName evidence="1">Peptidyl-prolyl cis-trans isomerase F, mitochondrial isoform X1</fullName>
    </submittedName>
</protein>
<name>A0A480HVM8_PIG</name>
<organism evidence="1">
    <name type="scientific">Sus scrofa</name>
    <name type="common">Pig</name>
    <dbReference type="NCBI Taxonomy" id="9823"/>
    <lineage>
        <taxon>Eukaryota</taxon>
        <taxon>Metazoa</taxon>
        <taxon>Chordata</taxon>
        <taxon>Craniata</taxon>
        <taxon>Vertebrata</taxon>
        <taxon>Euteleostomi</taxon>
        <taxon>Mammalia</taxon>
        <taxon>Eutheria</taxon>
        <taxon>Laurasiatheria</taxon>
        <taxon>Artiodactyla</taxon>
        <taxon>Suina</taxon>
        <taxon>Suidae</taxon>
        <taxon>Sus</taxon>
    </lineage>
</organism>
<dbReference type="EMBL" id="DQIR01077685">
    <property type="protein sequence ID" value="HDA33161.1"/>
    <property type="molecule type" value="Transcribed_RNA"/>
</dbReference>
<reference evidence="1" key="1">
    <citation type="journal article" date="2019" name="PeerJ">
        <title>Genes of the pig, Sus scrofa, reconstructed with EvidentialGene.</title>
        <authorList>
            <person name="Gilbert D.G."/>
        </authorList>
    </citation>
    <scope>NUCLEOTIDE SEQUENCE</scope>
</reference>
<dbReference type="GO" id="GO:0016853">
    <property type="term" value="F:isomerase activity"/>
    <property type="evidence" value="ECO:0007669"/>
    <property type="project" value="UniProtKB-KW"/>
</dbReference>
<dbReference type="AlphaFoldDB" id="A0A480HVM8"/>
<proteinExistence type="predicted"/>
<keyword evidence="1" id="KW-0413">Isomerase</keyword>